<proteinExistence type="predicted"/>
<feature type="domain" description="WSC" evidence="7">
    <location>
        <begin position="4"/>
        <end position="96"/>
    </location>
</feature>
<name>A0AAD9AV50_9PEZI</name>
<evidence type="ECO:0000256" key="6">
    <source>
        <dbReference type="ARBA" id="ARBA00023180"/>
    </source>
</evidence>
<evidence type="ECO:0000256" key="3">
    <source>
        <dbReference type="ARBA" id="ARBA00022729"/>
    </source>
</evidence>
<dbReference type="InterPro" id="IPR051836">
    <property type="entry name" value="Kremen_rcpt"/>
</dbReference>
<evidence type="ECO:0000256" key="1">
    <source>
        <dbReference type="ARBA" id="ARBA00004167"/>
    </source>
</evidence>
<dbReference type="GO" id="GO:0005886">
    <property type="term" value="C:plasma membrane"/>
    <property type="evidence" value="ECO:0007669"/>
    <property type="project" value="TreeGrafter"/>
</dbReference>
<dbReference type="Gene3D" id="2.60.120.260">
    <property type="entry name" value="Galactose-binding domain-like"/>
    <property type="match status" value="1"/>
</dbReference>
<reference evidence="8" key="1">
    <citation type="submission" date="2023-01" db="EMBL/GenBank/DDBJ databases">
        <title>Colletotrichum chrysophilum M932 genome sequence.</title>
        <authorList>
            <person name="Baroncelli R."/>
        </authorList>
    </citation>
    <scope>NUCLEOTIDE SEQUENCE</scope>
    <source>
        <strain evidence="8">M932</strain>
    </source>
</reference>
<evidence type="ECO:0000259" key="7">
    <source>
        <dbReference type="PROSITE" id="PS51212"/>
    </source>
</evidence>
<keyword evidence="5" id="KW-0472">Membrane</keyword>
<dbReference type="PANTHER" id="PTHR24269:SF16">
    <property type="entry name" value="PROTEIN SLG1"/>
    <property type="match status" value="1"/>
</dbReference>
<feature type="domain" description="WSC" evidence="7">
    <location>
        <begin position="220"/>
        <end position="313"/>
    </location>
</feature>
<dbReference type="Proteomes" id="UP001243330">
    <property type="component" value="Unassembled WGS sequence"/>
</dbReference>
<keyword evidence="6" id="KW-0325">Glycoprotein</keyword>
<evidence type="ECO:0000313" key="8">
    <source>
        <dbReference type="EMBL" id="KAK1855146.1"/>
    </source>
</evidence>
<dbReference type="EMBL" id="JAQOWY010000025">
    <property type="protein sequence ID" value="KAK1855146.1"/>
    <property type="molecule type" value="Genomic_DNA"/>
</dbReference>
<evidence type="ECO:0000313" key="9">
    <source>
        <dbReference type="Proteomes" id="UP001243330"/>
    </source>
</evidence>
<keyword evidence="4" id="KW-1133">Transmembrane helix</keyword>
<comment type="caution">
    <text evidence="8">The sequence shown here is derived from an EMBL/GenBank/DDBJ whole genome shotgun (WGS) entry which is preliminary data.</text>
</comment>
<dbReference type="InterPro" id="IPR002889">
    <property type="entry name" value="WSC_carb-bd"/>
</dbReference>
<dbReference type="PROSITE" id="PS51212">
    <property type="entry name" value="WSC"/>
    <property type="match status" value="4"/>
</dbReference>
<keyword evidence="3" id="KW-0732">Signal</keyword>
<feature type="domain" description="WSC" evidence="7">
    <location>
        <begin position="329"/>
        <end position="418"/>
    </location>
</feature>
<dbReference type="AlphaFoldDB" id="A0AAD9AV50"/>
<comment type="subcellular location">
    <subcellularLocation>
        <location evidence="1">Membrane</location>
        <topology evidence="1">Single-pass membrane protein</topology>
    </subcellularLocation>
</comment>
<dbReference type="Pfam" id="PF01822">
    <property type="entry name" value="WSC"/>
    <property type="match status" value="4"/>
</dbReference>
<organism evidence="8 9">
    <name type="scientific">Colletotrichum chrysophilum</name>
    <dbReference type="NCBI Taxonomy" id="1836956"/>
    <lineage>
        <taxon>Eukaryota</taxon>
        <taxon>Fungi</taxon>
        <taxon>Dikarya</taxon>
        <taxon>Ascomycota</taxon>
        <taxon>Pezizomycotina</taxon>
        <taxon>Sordariomycetes</taxon>
        <taxon>Hypocreomycetidae</taxon>
        <taxon>Glomerellales</taxon>
        <taxon>Glomerellaceae</taxon>
        <taxon>Colletotrichum</taxon>
        <taxon>Colletotrichum gloeosporioides species complex</taxon>
    </lineage>
</organism>
<keyword evidence="2" id="KW-0812">Transmembrane</keyword>
<evidence type="ECO:0000256" key="2">
    <source>
        <dbReference type="ARBA" id="ARBA00022692"/>
    </source>
</evidence>
<sequence length="759" mass="80912">MGQGYSYQSCYTDLIHGQRTLGAATLVANDMTIEKCSSFCSNYKYFGVEYAKECWCGNTIEENQVVAVSTECSWPCSGSSSQTCGAASRISLYERWLYFPATHATLSDTPYVGCFADGNTRVLPSKQFTSDSMTAAACAANCAGYTYFGTQWSRECWCGNTLPTVSAPDADCSMTCTGSSSETCGGSLRLSVYGPNTKAVYNPGSTSNTGTTTSPATVSNFAYQGCYTDNVPQRVLSGAVKFDGAMTLEMCASFCSSSNYGVFGVEYSGECYCGNSLDTASKKVAETECTMKCKGNNAELCGDGNRLNVFALPPGSITATSNPTGSTNGFWYQSCWNDNINGRSLKENILFADDMTAEKCANFCKSYQYFGLEYGGECYCGNTLGGTKAPEADCSQHCKGDGTQFCGNGNRLSLYSTINPPAGTCNANFHGDLTSFSVSIGTDNDLKPWVHETGGAAISYVTGDQNALSYQAAFGASVSSSDNLWQAFNVIQGAVYEVSLRFKVGGSLGSISASLQVGNPGVGLSDVASDTQIVLANTASSNDGVWQTMKVTFTPRFNVAKVYLKASMASGAGSSSYVVWDSVTFKQTSTSTYSAASTNGQMFVDYRSGVVQYASWVSPGTDDIVAPAATKPTIKEMATSGYNNAAGSRHIYMGSSNDAPATGPAWRLAGLLSGNPTAKSVMRTHFRSTNSNNCFMQMLSLGQLIGIMMLDGCPGQWQTFESVPFYPAEDRWWQMSIECYNQGHDASAWVDSVELRPSS</sequence>
<evidence type="ECO:0000256" key="4">
    <source>
        <dbReference type="ARBA" id="ARBA00022989"/>
    </source>
</evidence>
<accession>A0AAD9AV50</accession>
<gene>
    <name evidence="8" type="ORF">CCHR01_02178</name>
</gene>
<dbReference type="SMART" id="SM00321">
    <property type="entry name" value="WSC"/>
    <property type="match status" value="4"/>
</dbReference>
<dbReference type="PANTHER" id="PTHR24269">
    <property type="entry name" value="KREMEN PROTEIN"/>
    <property type="match status" value="1"/>
</dbReference>
<evidence type="ECO:0000256" key="5">
    <source>
        <dbReference type="ARBA" id="ARBA00023136"/>
    </source>
</evidence>
<protein>
    <submittedName>
        <fullName evidence="8">Glyoxal oxidase</fullName>
    </submittedName>
</protein>
<keyword evidence="9" id="KW-1185">Reference proteome</keyword>
<feature type="domain" description="WSC" evidence="7">
    <location>
        <begin position="108"/>
        <end position="196"/>
    </location>
</feature>